<reference evidence="1" key="1">
    <citation type="journal article" date="2014" name="Front. Microbiol.">
        <title>High frequency of phylogenetically diverse reductive dehalogenase-homologous genes in deep subseafloor sedimentary metagenomes.</title>
        <authorList>
            <person name="Kawai M."/>
            <person name="Futagami T."/>
            <person name="Toyoda A."/>
            <person name="Takaki Y."/>
            <person name="Nishi S."/>
            <person name="Hori S."/>
            <person name="Arai W."/>
            <person name="Tsubouchi T."/>
            <person name="Morono Y."/>
            <person name="Uchiyama I."/>
            <person name="Ito T."/>
            <person name="Fujiyama A."/>
            <person name="Inagaki F."/>
            <person name="Takami H."/>
        </authorList>
    </citation>
    <scope>NUCLEOTIDE SEQUENCE</scope>
    <source>
        <strain evidence="1">Expedition CK06-06</strain>
    </source>
</reference>
<dbReference type="AlphaFoldDB" id="X1GIM2"/>
<gene>
    <name evidence="1" type="ORF">S03H2_32584</name>
</gene>
<protein>
    <submittedName>
        <fullName evidence="1">Uncharacterized protein</fullName>
    </submittedName>
</protein>
<evidence type="ECO:0000313" key="1">
    <source>
        <dbReference type="EMBL" id="GAH57012.1"/>
    </source>
</evidence>
<dbReference type="EMBL" id="BARU01019800">
    <property type="protein sequence ID" value="GAH57012.1"/>
    <property type="molecule type" value="Genomic_DNA"/>
</dbReference>
<sequence length="236" mass="27695">MKHTNQRNVIKHKILHFRNLPAEKREKILKHFKKTEIGNKTLVQAPTASYWMNLCVNTNFCIKNKNALRIEPSYKSALRVLLKDFNDNIFDFANHMKLWIEYIGNPARLNTPFYMTITFNNIVEDLFVQICENGNPLYEYVISSEKSKVKFPVFEKENYGIRVFSFCDGSSAYKESFVASEKKIIYLSKKKGAERAKETMGDIKTRILELLHSKSRLDKEYENRIYIVKKLTGCDK</sequence>
<comment type="caution">
    <text evidence="1">The sequence shown here is derived from an EMBL/GenBank/DDBJ whole genome shotgun (WGS) entry which is preliminary data.</text>
</comment>
<name>X1GIM2_9ZZZZ</name>
<proteinExistence type="predicted"/>
<accession>X1GIM2</accession>
<feature type="non-terminal residue" evidence="1">
    <location>
        <position position="236"/>
    </location>
</feature>
<organism evidence="1">
    <name type="scientific">marine sediment metagenome</name>
    <dbReference type="NCBI Taxonomy" id="412755"/>
    <lineage>
        <taxon>unclassified sequences</taxon>
        <taxon>metagenomes</taxon>
        <taxon>ecological metagenomes</taxon>
    </lineage>
</organism>